<dbReference type="AlphaFoldDB" id="A0A0B2A5W0"/>
<dbReference type="Proteomes" id="UP000031030">
    <property type="component" value="Unassembled WGS sequence"/>
</dbReference>
<keyword evidence="1" id="KW-0450">Lipoyl</keyword>
<dbReference type="PROSITE" id="PS00189">
    <property type="entry name" value="LIPOYL"/>
    <property type="match status" value="1"/>
</dbReference>
<accession>A0A0B2A5W0</accession>
<dbReference type="InterPro" id="IPR003016">
    <property type="entry name" value="2-oxoA_DH_lipoyl-BS"/>
</dbReference>
<reference evidence="3 4" key="1">
    <citation type="submission" date="2014-11" db="EMBL/GenBank/DDBJ databases">
        <title>Genome sequence of Microbacterium mangrovi MUSC 115(T).</title>
        <authorList>
            <person name="Lee L.-H."/>
        </authorList>
    </citation>
    <scope>NUCLEOTIDE SEQUENCE [LARGE SCALE GENOMIC DNA]</scope>
    <source>
        <strain evidence="3 4">MUSC 115</strain>
    </source>
</reference>
<name>A0A0B2A5W0_9MICO</name>
<proteinExistence type="predicted"/>
<dbReference type="EMBL" id="JTDK01000011">
    <property type="protein sequence ID" value="KHK97129.1"/>
    <property type="molecule type" value="Genomic_DNA"/>
</dbReference>
<keyword evidence="4" id="KW-1185">Reference proteome</keyword>
<dbReference type="InterPro" id="IPR011053">
    <property type="entry name" value="Single_hybrid_motif"/>
</dbReference>
<dbReference type="STRING" id="1348253.LK09_12700"/>
<gene>
    <name evidence="3" type="ORF">LK09_12700</name>
</gene>
<dbReference type="RefSeq" id="WP_039399957.1">
    <property type="nucleotide sequence ID" value="NZ_JTDK01000011.1"/>
</dbReference>
<evidence type="ECO:0000256" key="1">
    <source>
        <dbReference type="ARBA" id="ARBA00022823"/>
    </source>
</evidence>
<feature type="domain" description="Lipoyl-binding" evidence="2">
    <location>
        <begin position="4"/>
        <end position="75"/>
    </location>
</feature>
<dbReference type="SUPFAM" id="SSF51230">
    <property type="entry name" value="Single hybrid motif"/>
    <property type="match status" value="1"/>
</dbReference>
<evidence type="ECO:0000313" key="3">
    <source>
        <dbReference type="EMBL" id="KHK97129.1"/>
    </source>
</evidence>
<dbReference type="OrthoDB" id="3629907at2"/>
<evidence type="ECO:0000313" key="4">
    <source>
        <dbReference type="Proteomes" id="UP000031030"/>
    </source>
</evidence>
<comment type="caution">
    <text evidence="3">The sequence shown here is derived from an EMBL/GenBank/DDBJ whole genome shotgun (WGS) entry which is preliminary data.</text>
</comment>
<sequence>MSDVVFPSMSDDTDAQGVVITWFVESGERVEADDLIAEIAMDKIDMEIHAERGGILTVLVPEDQATAQGSVIARIE</sequence>
<organism evidence="3 4">
    <name type="scientific">Microbacterium mangrovi</name>
    <dbReference type="NCBI Taxonomy" id="1348253"/>
    <lineage>
        <taxon>Bacteria</taxon>
        <taxon>Bacillati</taxon>
        <taxon>Actinomycetota</taxon>
        <taxon>Actinomycetes</taxon>
        <taxon>Micrococcales</taxon>
        <taxon>Microbacteriaceae</taxon>
        <taxon>Microbacterium</taxon>
    </lineage>
</organism>
<dbReference type="Pfam" id="PF00364">
    <property type="entry name" value="Biotin_lipoyl"/>
    <property type="match status" value="1"/>
</dbReference>
<dbReference type="InterPro" id="IPR000089">
    <property type="entry name" value="Biotin_lipoyl"/>
</dbReference>
<evidence type="ECO:0000259" key="2">
    <source>
        <dbReference type="Pfam" id="PF00364"/>
    </source>
</evidence>
<dbReference type="Gene3D" id="2.40.50.100">
    <property type="match status" value="1"/>
</dbReference>
<dbReference type="CDD" id="cd06849">
    <property type="entry name" value="lipoyl_domain"/>
    <property type="match status" value="1"/>
</dbReference>
<protein>
    <submittedName>
        <fullName evidence="3">Biotin attachment protein</fullName>
    </submittedName>
</protein>